<protein>
    <recommendedName>
        <fullName evidence="8">Carbohydrate kinase</fullName>
    </recommendedName>
</protein>
<evidence type="ECO:0000313" key="6">
    <source>
        <dbReference type="EMBL" id="KGT87376.1"/>
    </source>
</evidence>
<dbReference type="SUPFAM" id="SSF53067">
    <property type="entry name" value="Actin-like ATPase domain"/>
    <property type="match status" value="2"/>
</dbReference>
<evidence type="ECO:0008006" key="8">
    <source>
        <dbReference type="Google" id="ProtNLM"/>
    </source>
</evidence>
<dbReference type="Gene3D" id="3.30.420.40">
    <property type="match status" value="2"/>
</dbReference>
<feature type="domain" description="Carbohydrate kinase FGGY C-terminal" evidence="5">
    <location>
        <begin position="254"/>
        <end position="445"/>
    </location>
</feature>
<dbReference type="InterPro" id="IPR018485">
    <property type="entry name" value="FGGY_C"/>
</dbReference>
<dbReference type="EMBL" id="JRUQ01000075">
    <property type="protein sequence ID" value="KGT87376.1"/>
    <property type="molecule type" value="Genomic_DNA"/>
</dbReference>
<proteinExistence type="inferred from homology"/>
<dbReference type="GO" id="GO:0005975">
    <property type="term" value="P:carbohydrate metabolic process"/>
    <property type="evidence" value="ECO:0007669"/>
    <property type="project" value="InterPro"/>
</dbReference>
<dbReference type="Pfam" id="PF00370">
    <property type="entry name" value="FGGY_N"/>
    <property type="match status" value="1"/>
</dbReference>
<dbReference type="eggNOG" id="COG1070">
    <property type="taxonomic scope" value="Bacteria"/>
</dbReference>
<dbReference type="RefSeq" id="WP_034898367.1">
    <property type="nucleotide sequence ID" value="NZ_JRUQ01000075.1"/>
</dbReference>
<accession>A0A0A3YPW2</accession>
<feature type="domain" description="Carbohydrate kinase FGGY N-terminal" evidence="4">
    <location>
        <begin position="2"/>
        <end position="242"/>
    </location>
</feature>
<evidence type="ECO:0000256" key="3">
    <source>
        <dbReference type="ARBA" id="ARBA00022777"/>
    </source>
</evidence>
<keyword evidence="3" id="KW-0418">Kinase</keyword>
<dbReference type="AlphaFoldDB" id="A0A0A3YPW2"/>
<dbReference type="PANTHER" id="PTHR43095">
    <property type="entry name" value="SUGAR KINASE"/>
    <property type="match status" value="1"/>
</dbReference>
<dbReference type="Proteomes" id="UP000030351">
    <property type="component" value="Unassembled WGS sequence"/>
</dbReference>
<keyword evidence="2" id="KW-0808">Transferase</keyword>
<dbReference type="CDD" id="cd07773">
    <property type="entry name" value="ASKHA_NBD_FGGY_FK"/>
    <property type="match status" value="1"/>
</dbReference>
<evidence type="ECO:0000256" key="1">
    <source>
        <dbReference type="ARBA" id="ARBA00009156"/>
    </source>
</evidence>
<organism evidence="6 7">
    <name type="scientific">Erwinia typographi</name>
    <dbReference type="NCBI Taxonomy" id="371042"/>
    <lineage>
        <taxon>Bacteria</taxon>
        <taxon>Pseudomonadati</taxon>
        <taxon>Pseudomonadota</taxon>
        <taxon>Gammaproteobacteria</taxon>
        <taxon>Enterobacterales</taxon>
        <taxon>Erwiniaceae</taxon>
        <taxon>Erwinia</taxon>
    </lineage>
</organism>
<comment type="similarity">
    <text evidence="1">Belongs to the FGGY kinase family.</text>
</comment>
<dbReference type="PANTHER" id="PTHR43095:SF5">
    <property type="entry name" value="XYLULOSE KINASE"/>
    <property type="match status" value="1"/>
</dbReference>
<dbReference type="STRING" id="371042.NG99_23365"/>
<dbReference type="Pfam" id="PF02782">
    <property type="entry name" value="FGGY_C"/>
    <property type="match status" value="1"/>
</dbReference>
<comment type="caution">
    <text evidence="6">The sequence shown here is derived from an EMBL/GenBank/DDBJ whole genome shotgun (WGS) entry which is preliminary data.</text>
</comment>
<dbReference type="InterPro" id="IPR018484">
    <property type="entry name" value="FGGY_N"/>
</dbReference>
<evidence type="ECO:0000259" key="5">
    <source>
        <dbReference type="Pfam" id="PF02782"/>
    </source>
</evidence>
<evidence type="ECO:0000256" key="2">
    <source>
        <dbReference type="ARBA" id="ARBA00022679"/>
    </source>
</evidence>
<name>A0A0A3YPW2_9GAMM</name>
<evidence type="ECO:0000259" key="4">
    <source>
        <dbReference type="Pfam" id="PF00370"/>
    </source>
</evidence>
<gene>
    <name evidence="6" type="ORF">NG99_23365</name>
</gene>
<dbReference type="PIRSF" id="PIRSF000538">
    <property type="entry name" value="GlpK"/>
    <property type="match status" value="1"/>
</dbReference>
<dbReference type="OrthoDB" id="9805576at2"/>
<dbReference type="InterPro" id="IPR050406">
    <property type="entry name" value="FGGY_Carb_Kinase"/>
</dbReference>
<reference evidence="6 7" key="1">
    <citation type="submission" date="2014-10" db="EMBL/GenBank/DDBJ databases">
        <title>Genome sequence of Erwinia typographi M043b.</title>
        <authorList>
            <person name="Chan K.-G."/>
            <person name="Tan W.-S."/>
        </authorList>
    </citation>
    <scope>NUCLEOTIDE SEQUENCE [LARGE SCALE GENOMIC DNA]</scope>
    <source>
        <strain evidence="6 7">M043b</strain>
    </source>
</reference>
<dbReference type="GO" id="GO:0016301">
    <property type="term" value="F:kinase activity"/>
    <property type="evidence" value="ECO:0007669"/>
    <property type="project" value="UniProtKB-KW"/>
</dbReference>
<sequence>MYAIGIDVGTTNCKVCLYRLAELQLIKKHSFITPKKSSEYGSDFDISGLWLGIVDGLSRVATAVSDPENIVTISVASVGEAGVLLDADDRVMGPVMTWYDTRTQPQLEHIVSRIGESRLYEITGIPAHSNYSLNKILWLIEHCEHQTPASWLCMAEYVAFRLSGVKRAEYSLASRTLAFDITQDCWSAEICSAVDIPIGLFSPLVAAGTPTGELLAELSEATGISRSAKISISGHDHMVGSVAVGITEEQQILNSTGTTEGLLVVLSKPAATERYYQSRVSNGHHVLREAYTLYASLPSAGYAIEWFSHLFNLKPADFTSMTRWLMNKGAAETPTDSFLIPHLRGSGPPKRTIYAKGLMYGVEDRTDPEAFLKAVFHGLCYELRHLLETYESLTGSRWPSLMVIGAACQNPYWLQLKATILNREIVACKIPEAVSRGAALLGARGAGFEPGDVSLPAESLERYQPDAKSAERFDIVYQQIYKQLYETKIHIENQMNRT</sequence>
<evidence type="ECO:0000313" key="7">
    <source>
        <dbReference type="Proteomes" id="UP000030351"/>
    </source>
</evidence>
<dbReference type="InterPro" id="IPR043129">
    <property type="entry name" value="ATPase_NBD"/>
</dbReference>
<dbReference type="InterPro" id="IPR000577">
    <property type="entry name" value="Carb_kinase_FGGY"/>
</dbReference>
<keyword evidence="7" id="KW-1185">Reference proteome</keyword>